<comment type="function">
    <text evidence="14">Cell wall formation.</text>
</comment>
<evidence type="ECO:0000256" key="1">
    <source>
        <dbReference type="ARBA" id="ARBA00004496"/>
    </source>
</evidence>
<dbReference type="KEGG" id="dgg:DGI_0344"/>
<keyword evidence="7 14" id="KW-0547">Nucleotide-binding</keyword>
<keyword evidence="8 14" id="KW-0067">ATP-binding</keyword>
<name>T2G8P1_MEGG1</name>
<evidence type="ECO:0000256" key="5">
    <source>
        <dbReference type="ARBA" id="ARBA00022598"/>
    </source>
</evidence>
<evidence type="ECO:0000256" key="6">
    <source>
        <dbReference type="ARBA" id="ARBA00022618"/>
    </source>
</evidence>
<proteinExistence type="inferred from homology"/>
<keyword evidence="9 14" id="KW-0133">Cell shape</keyword>
<dbReference type="NCBIfam" id="TIGR01082">
    <property type="entry name" value="murC"/>
    <property type="match status" value="1"/>
</dbReference>
<dbReference type="Proteomes" id="UP000016587">
    <property type="component" value="Chromosome"/>
</dbReference>
<keyword evidence="4 14" id="KW-0963">Cytoplasm</keyword>
<protein>
    <recommendedName>
        <fullName evidence="3 14">UDP-N-acetylmuramate--L-alanine ligase</fullName>
        <ecNumber evidence="3 14">6.3.2.8</ecNumber>
    </recommendedName>
    <alternativeName>
        <fullName evidence="14">UDP-N-acetylmuramoyl-L-alanine synthetase</fullName>
    </alternativeName>
</protein>
<dbReference type="GO" id="GO:0009252">
    <property type="term" value="P:peptidoglycan biosynthetic process"/>
    <property type="evidence" value="ECO:0007669"/>
    <property type="project" value="UniProtKB-UniRule"/>
</dbReference>
<dbReference type="Pfam" id="PF02875">
    <property type="entry name" value="Mur_ligase_C"/>
    <property type="match status" value="1"/>
</dbReference>
<evidence type="ECO:0000259" key="17">
    <source>
        <dbReference type="Pfam" id="PF08245"/>
    </source>
</evidence>
<dbReference type="InterPro" id="IPR036565">
    <property type="entry name" value="Mur-like_cat_sf"/>
</dbReference>
<dbReference type="Pfam" id="PF01225">
    <property type="entry name" value="Mur_ligase"/>
    <property type="match status" value="1"/>
</dbReference>
<dbReference type="SUPFAM" id="SSF51984">
    <property type="entry name" value="MurCD N-terminal domain"/>
    <property type="match status" value="1"/>
</dbReference>
<keyword evidence="5 14" id="KW-0436">Ligase</keyword>
<dbReference type="PATRIC" id="fig|1121448.10.peg.347"/>
<accession>T2G8P1</accession>
<dbReference type="eggNOG" id="COG0773">
    <property type="taxonomic scope" value="Bacteria"/>
</dbReference>
<comment type="catalytic activity">
    <reaction evidence="13 14">
        <text>UDP-N-acetyl-alpha-D-muramate + L-alanine + ATP = UDP-N-acetyl-alpha-D-muramoyl-L-alanine + ADP + phosphate + H(+)</text>
        <dbReference type="Rhea" id="RHEA:23372"/>
        <dbReference type="ChEBI" id="CHEBI:15378"/>
        <dbReference type="ChEBI" id="CHEBI:30616"/>
        <dbReference type="ChEBI" id="CHEBI:43474"/>
        <dbReference type="ChEBI" id="CHEBI:57972"/>
        <dbReference type="ChEBI" id="CHEBI:70757"/>
        <dbReference type="ChEBI" id="CHEBI:83898"/>
        <dbReference type="ChEBI" id="CHEBI:456216"/>
        <dbReference type="EC" id="6.3.2.8"/>
    </reaction>
</comment>
<keyword evidence="11 14" id="KW-0131">Cell cycle</keyword>
<evidence type="ECO:0000259" key="16">
    <source>
        <dbReference type="Pfam" id="PF02875"/>
    </source>
</evidence>
<keyword evidence="19" id="KW-1185">Reference proteome</keyword>
<evidence type="ECO:0000313" key="18">
    <source>
        <dbReference type="EMBL" id="AGW12267.1"/>
    </source>
</evidence>
<feature type="binding site" evidence="14">
    <location>
        <begin position="112"/>
        <end position="118"/>
    </location>
    <ligand>
        <name>ATP</name>
        <dbReference type="ChEBI" id="CHEBI:30616"/>
    </ligand>
</feature>
<evidence type="ECO:0000313" key="19">
    <source>
        <dbReference type="Proteomes" id="UP000016587"/>
    </source>
</evidence>
<dbReference type="AlphaFoldDB" id="T2G8P1"/>
<dbReference type="InterPro" id="IPR004101">
    <property type="entry name" value="Mur_ligase_C"/>
</dbReference>
<dbReference type="RefSeq" id="WP_021758886.1">
    <property type="nucleotide sequence ID" value="NC_022444.1"/>
</dbReference>
<comment type="subcellular location">
    <subcellularLocation>
        <location evidence="1 14">Cytoplasm</location>
    </subcellularLocation>
</comment>
<dbReference type="Gene3D" id="3.40.1190.10">
    <property type="entry name" value="Mur-like, catalytic domain"/>
    <property type="match status" value="1"/>
</dbReference>
<dbReference type="EC" id="6.3.2.8" evidence="3 14"/>
<dbReference type="Pfam" id="PF08245">
    <property type="entry name" value="Mur_ligase_M"/>
    <property type="match status" value="1"/>
</dbReference>
<keyword evidence="10 14" id="KW-0573">Peptidoglycan synthesis</keyword>
<dbReference type="PANTHER" id="PTHR43445">
    <property type="entry name" value="UDP-N-ACETYLMURAMATE--L-ALANINE LIGASE-RELATED"/>
    <property type="match status" value="1"/>
</dbReference>
<gene>
    <name evidence="14" type="primary">murC</name>
    <name evidence="18" type="ORF">DGI_0344</name>
</gene>
<dbReference type="InterPro" id="IPR000713">
    <property type="entry name" value="Mur_ligase_N"/>
</dbReference>
<dbReference type="STRING" id="1121448.DGI_0344"/>
<dbReference type="GO" id="GO:0008763">
    <property type="term" value="F:UDP-N-acetylmuramate-L-alanine ligase activity"/>
    <property type="evidence" value="ECO:0007669"/>
    <property type="project" value="UniProtKB-UniRule"/>
</dbReference>
<dbReference type="GO" id="GO:0051301">
    <property type="term" value="P:cell division"/>
    <property type="evidence" value="ECO:0007669"/>
    <property type="project" value="UniProtKB-KW"/>
</dbReference>
<reference evidence="18 19" key="1">
    <citation type="journal article" date="2013" name="J. Bacteriol.">
        <title>Roles of HynAB and Ech, the only two hydrogenases found in the model sulfate reducer Desulfovibrio gigas.</title>
        <authorList>
            <person name="Morais-Silva F.O."/>
            <person name="Santos C.I."/>
            <person name="Rodrigues R."/>
            <person name="Pereira I.A."/>
            <person name="Rodrigues-Pousada C."/>
        </authorList>
    </citation>
    <scope>NUCLEOTIDE SEQUENCE [LARGE SCALE GENOMIC DNA]</scope>
    <source>
        <strain evidence="19">ATCC 19364 / DSM 1382 / NCIMB 9332 / VKM B-1759</strain>
    </source>
</reference>
<dbReference type="Gene3D" id="3.90.190.20">
    <property type="entry name" value="Mur ligase, C-terminal domain"/>
    <property type="match status" value="1"/>
</dbReference>
<dbReference type="HOGENOM" id="CLU_028104_2_2_7"/>
<feature type="domain" description="Mur ligase N-terminal catalytic" evidence="15">
    <location>
        <begin position="8"/>
        <end position="104"/>
    </location>
</feature>
<keyword evidence="12 14" id="KW-0961">Cell wall biogenesis/degradation</keyword>
<dbReference type="SUPFAM" id="SSF53623">
    <property type="entry name" value="MurD-like peptide ligases, catalytic domain"/>
    <property type="match status" value="1"/>
</dbReference>
<dbReference type="PANTHER" id="PTHR43445:SF3">
    <property type="entry name" value="UDP-N-ACETYLMURAMATE--L-ALANINE LIGASE"/>
    <property type="match status" value="1"/>
</dbReference>
<dbReference type="InterPro" id="IPR050061">
    <property type="entry name" value="MurCDEF_pg_biosynth"/>
</dbReference>
<dbReference type="GO" id="GO:0071555">
    <property type="term" value="P:cell wall organization"/>
    <property type="evidence" value="ECO:0007669"/>
    <property type="project" value="UniProtKB-KW"/>
</dbReference>
<evidence type="ECO:0000256" key="4">
    <source>
        <dbReference type="ARBA" id="ARBA00022490"/>
    </source>
</evidence>
<evidence type="ECO:0000256" key="12">
    <source>
        <dbReference type="ARBA" id="ARBA00023316"/>
    </source>
</evidence>
<reference evidence="19" key="2">
    <citation type="submission" date="2013-07" db="EMBL/GenBank/DDBJ databases">
        <authorList>
            <person name="Morais-Silva F.O."/>
            <person name="Rezende A.M."/>
            <person name="Pimentel C."/>
            <person name="Resende D.M."/>
            <person name="Santos C.I."/>
            <person name="Clemente C."/>
            <person name="de Oliveira L.M."/>
            <person name="da Silva S.M."/>
            <person name="Costa D.A."/>
            <person name="Varela-Raposo A."/>
            <person name="Horacio E.C.A."/>
            <person name="Matos M."/>
            <person name="Flores O."/>
            <person name="Ruiz J.C."/>
            <person name="Rodrigues-Pousada C."/>
        </authorList>
    </citation>
    <scope>NUCLEOTIDE SEQUENCE [LARGE SCALE GENOMIC DNA]</scope>
    <source>
        <strain evidence="19">ATCC 19364 / DSM 1382 / NCIMB 9332 / VKM B-1759</strain>
    </source>
</reference>
<organism evidence="18 19">
    <name type="scientific">Megalodesulfovibrio gigas (strain ATCC 19364 / DSM 1382 / NCIMB 9332 / VKM B-1759)</name>
    <name type="common">Desulfovibrio gigas</name>
    <dbReference type="NCBI Taxonomy" id="1121448"/>
    <lineage>
        <taxon>Bacteria</taxon>
        <taxon>Pseudomonadati</taxon>
        <taxon>Thermodesulfobacteriota</taxon>
        <taxon>Desulfovibrionia</taxon>
        <taxon>Desulfovibrionales</taxon>
        <taxon>Desulfovibrionaceae</taxon>
        <taxon>Megalodesulfovibrio</taxon>
    </lineage>
</organism>
<keyword evidence="6 14" id="KW-0132">Cell division</keyword>
<evidence type="ECO:0000259" key="15">
    <source>
        <dbReference type="Pfam" id="PF01225"/>
    </source>
</evidence>
<evidence type="ECO:0000256" key="7">
    <source>
        <dbReference type="ARBA" id="ARBA00022741"/>
    </source>
</evidence>
<evidence type="ECO:0000256" key="10">
    <source>
        <dbReference type="ARBA" id="ARBA00022984"/>
    </source>
</evidence>
<feature type="domain" description="Mur ligase C-terminal" evidence="16">
    <location>
        <begin position="310"/>
        <end position="441"/>
    </location>
</feature>
<sequence>MRTRVRRMHMLGIGGAGMSGIAEVLLNLGYTVSGSDLSDGPVIQRLRELGATIFKGHSRGQVGEADVVVKSTAIARDNPELQEAMELGVPIIPRAEMLAELMRLKAGVAVAGTHGKTTTTSLLAGIFEEAGLDPTVIIGGRLNAYGSNARLGEGEYLIAEADESDGSFLCLFPLITVVTNVDADHLDHYPNLDAIDAAFVQFMNQIPFYGRNVVCGDDPGVQRLLGRVKRPVLAYGFGLHNRLRAEVLECSDVSRFRVLLDGKEVGEVRLNQPGRHNVLNALGAIGVALEAGIPLATAFAGLEHFRGVGRRFERKGEKNGVTVIDDYGHHPAEIRATLETAASCFPGRRLVLAFQPHRFSRTQALFGDFCKVFSTVDKLLLTEIYPASEAPIPGVSGQSLAQGIRQISNTDVTYCPDFAAVLAALPDVLQPGDVFMTMGAGNIWTVGRDWLES</sequence>
<dbReference type="UniPathway" id="UPA00219"/>
<evidence type="ECO:0000256" key="11">
    <source>
        <dbReference type="ARBA" id="ARBA00023306"/>
    </source>
</evidence>
<comment type="pathway">
    <text evidence="2 14">Cell wall biogenesis; peptidoglycan biosynthesis.</text>
</comment>
<evidence type="ECO:0000256" key="3">
    <source>
        <dbReference type="ARBA" id="ARBA00012211"/>
    </source>
</evidence>
<dbReference type="InterPro" id="IPR036615">
    <property type="entry name" value="Mur_ligase_C_dom_sf"/>
</dbReference>
<dbReference type="EMBL" id="CP006585">
    <property type="protein sequence ID" value="AGW12267.1"/>
    <property type="molecule type" value="Genomic_DNA"/>
</dbReference>
<evidence type="ECO:0000256" key="2">
    <source>
        <dbReference type="ARBA" id="ARBA00004752"/>
    </source>
</evidence>
<dbReference type="OrthoDB" id="9804126at2"/>
<dbReference type="GO" id="GO:0005737">
    <property type="term" value="C:cytoplasm"/>
    <property type="evidence" value="ECO:0007669"/>
    <property type="project" value="UniProtKB-SubCell"/>
</dbReference>
<evidence type="ECO:0000256" key="9">
    <source>
        <dbReference type="ARBA" id="ARBA00022960"/>
    </source>
</evidence>
<dbReference type="Gene3D" id="3.40.50.720">
    <property type="entry name" value="NAD(P)-binding Rossmann-like Domain"/>
    <property type="match status" value="1"/>
</dbReference>
<comment type="similarity">
    <text evidence="14">Belongs to the MurCDEF family.</text>
</comment>
<dbReference type="GO" id="GO:0005524">
    <property type="term" value="F:ATP binding"/>
    <property type="evidence" value="ECO:0007669"/>
    <property type="project" value="UniProtKB-UniRule"/>
</dbReference>
<evidence type="ECO:0000256" key="14">
    <source>
        <dbReference type="HAMAP-Rule" id="MF_00046"/>
    </source>
</evidence>
<dbReference type="HAMAP" id="MF_00046">
    <property type="entry name" value="MurC"/>
    <property type="match status" value="1"/>
</dbReference>
<dbReference type="InterPro" id="IPR005758">
    <property type="entry name" value="UDP-N-AcMur_Ala_ligase_MurC"/>
</dbReference>
<dbReference type="GO" id="GO:0008360">
    <property type="term" value="P:regulation of cell shape"/>
    <property type="evidence" value="ECO:0007669"/>
    <property type="project" value="UniProtKB-KW"/>
</dbReference>
<dbReference type="InterPro" id="IPR013221">
    <property type="entry name" value="Mur_ligase_cen"/>
</dbReference>
<feature type="domain" description="Mur ligase central" evidence="17">
    <location>
        <begin position="110"/>
        <end position="288"/>
    </location>
</feature>
<evidence type="ECO:0000256" key="13">
    <source>
        <dbReference type="ARBA" id="ARBA00047833"/>
    </source>
</evidence>
<evidence type="ECO:0000256" key="8">
    <source>
        <dbReference type="ARBA" id="ARBA00022840"/>
    </source>
</evidence>
<dbReference type="SUPFAM" id="SSF53244">
    <property type="entry name" value="MurD-like peptide ligases, peptide-binding domain"/>
    <property type="match status" value="1"/>
</dbReference>